<sequence length="453" mass="52535">MMFQSRIYIFRYLKRIFFRHIYINTVVNSGKDKYRKKGFISPKKTQGFSKNNLKVSVKSNEFFPRVLSPLESKRLLLSYQKRSCDIGIENLSISVIDDINLSGNLFNFPLNILQKMRDLEVFGFESRVDFSKDPVVILRECSISIGRILLNDNISSKDRRIVLIGNQGTGKSFCLLQAQCWAFQKGWIVLAVPRGSSIDIVNNTTPFFYHKETGLWRQQEYTSSLLNRFAKANFDTLSKIFLSKDYHVGKHLIPKSTSLFKFLEIGVLDSSISHDVLEIFLKELNVGNRPPVLFTFDNVSAICLPSLYMSSEYKNIHPYELALVRTFFSYLNGEERGAIISCASKSFNKSDRVLDISLGFLEPKSYEDIDERILWAVNGAKYHLIGNYTPIESENIVRYYSMSNIIRKNIDEISEEFIKERILLSGSNPRELFWNCVRMWMNSFVYRNYVLNC</sequence>
<comment type="caution">
    <text evidence="1">The sequence shown here is derived from an EMBL/GenBank/DDBJ whole genome shotgun (WGS) entry which is preliminary data.</text>
</comment>
<keyword evidence="2" id="KW-1185">Reference proteome</keyword>
<reference evidence="1 2" key="1">
    <citation type="journal article" date="2021" name="Commun. Biol.">
        <title>Genomic insights into the host specific adaptation of the Pneumocystis genus.</title>
        <authorList>
            <person name="Cisse O.H."/>
            <person name="Ma L."/>
            <person name="Dekker J.P."/>
            <person name="Khil P.P."/>
            <person name="Youn J.-H."/>
            <person name="Brenchley J.M."/>
            <person name="Blair R."/>
            <person name="Pahar B."/>
            <person name="Chabe M."/>
            <person name="Van Rompay K.K.A."/>
            <person name="Keesler R."/>
            <person name="Sukura A."/>
            <person name="Hirsch V."/>
            <person name="Kutty G."/>
            <person name="Liu Y."/>
            <person name="Peng L."/>
            <person name="Chen J."/>
            <person name="Song J."/>
            <person name="Weissenbacher-Lang C."/>
            <person name="Xu J."/>
            <person name="Upham N.S."/>
            <person name="Stajich J.E."/>
            <person name="Cuomo C.A."/>
            <person name="Cushion M.T."/>
            <person name="Kovacs J.A."/>
        </authorList>
    </citation>
    <scope>NUCLEOTIDE SEQUENCE [LARGE SCALE GENOMIC DNA]</scope>
    <source>
        <strain evidence="1 2">RABM</strain>
    </source>
</reference>
<evidence type="ECO:0000313" key="1">
    <source>
        <dbReference type="EMBL" id="KAG4303777.1"/>
    </source>
</evidence>
<organism evidence="1 2">
    <name type="scientific">Pneumocystis oryctolagi</name>
    <dbReference type="NCBI Taxonomy" id="42067"/>
    <lineage>
        <taxon>Eukaryota</taxon>
        <taxon>Fungi</taxon>
        <taxon>Dikarya</taxon>
        <taxon>Ascomycota</taxon>
        <taxon>Taphrinomycotina</taxon>
        <taxon>Pneumocystomycetes</taxon>
        <taxon>Pneumocystaceae</taxon>
        <taxon>Pneumocystis</taxon>
    </lineage>
</organism>
<dbReference type="EMBL" id="JABTEG010000025">
    <property type="protein sequence ID" value="KAG4303777.1"/>
    <property type="molecule type" value="Genomic_DNA"/>
</dbReference>
<gene>
    <name evidence="1" type="ORF">PORY_002819</name>
</gene>
<accession>A0ACB7CBB2</accession>
<name>A0ACB7CBB2_9ASCO</name>
<evidence type="ECO:0000313" key="2">
    <source>
        <dbReference type="Proteomes" id="UP000768646"/>
    </source>
</evidence>
<protein>
    <submittedName>
        <fullName evidence="1">Uncharacterized protein</fullName>
    </submittedName>
</protein>
<dbReference type="Proteomes" id="UP000768646">
    <property type="component" value="Unassembled WGS sequence"/>
</dbReference>
<proteinExistence type="predicted"/>